<name>A0A3S3PG39_9ACAR</name>
<evidence type="ECO:0000313" key="7">
    <source>
        <dbReference type="Proteomes" id="UP000285301"/>
    </source>
</evidence>
<dbReference type="SMART" id="SM01114">
    <property type="entry name" value="CXC"/>
    <property type="match status" value="2"/>
</dbReference>
<feature type="compositionally biased region" description="Low complexity" evidence="4">
    <location>
        <begin position="55"/>
        <end position="65"/>
    </location>
</feature>
<protein>
    <submittedName>
        <fullName evidence="6">Protein lin-54-like protein</fullName>
    </submittedName>
</protein>
<feature type="domain" description="CRC" evidence="5">
    <location>
        <begin position="420"/>
        <end position="533"/>
    </location>
</feature>
<dbReference type="STRING" id="1965070.A0A3S3PG39"/>
<evidence type="ECO:0000259" key="5">
    <source>
        <dbReference type="PROSITE" id="PS51634"/>
    </source>
</evidence>
<dbReference type="InterPro" id="IPR033467">
    <property type="entry name" value="Tesmin/TSO1-like_CXC"/>
</dbReference>
<accession>A0A3S3PG39</accession>
<dbReference type="InterPro" id="IPR028307">
    <property type="entry name" value="Lin-54_fam"/>
</dbReference>
<dbReference type="PROSITE" id="PS51634">
    <property type="entry name" value="CRC"/>
    <property type="match status" value="1"/>
</dbReference>
<feature type="region of interest" description="Disordered" evidence="4">
    <location>
        <begin position="55"/>
        <end position="74"/>
    </location>
</feature>
<proteinExistence type="inferred from homology"/>
<dbReference type="OrthoDB" id="6283463at2759"/>
<organism evidence="6 7">
    <name type="scientific">Dinothrombium tinctorium</name>
    <dbReference type="NCBI Taxonomy" id="1965070"/>
    <lineage>
        <taxon>Eukaryota</taxon>
        <taxon>Metazoa</taxon>
        <taxon>Ecdysozoa</taxon>
        <taxon>Arthropoda</taxon>
        <taxon>Chelicerata</taxon>
        <taxon>Arachnida</taxon>
        <taxon>Acari</taxon>
        <taxon>Acariformes</taxon>
        <taxon>Trombidiformes</taxon>
        <taxon>Prostigmata</taxon>
        <taxon>Anystina</taxon>
        <taxon>Parasitengona</taxon>
        <taxon>Trombidioidea</taxon>
        <taxon>Trombidiidae</taxon>
        <taxon>Dinothrombium</taxon>
    </lineage>
</organism>
<dbReference type="InterPro" id="IPR005172">
    <property type="entry name" value="CRC"/>
</dbReference>
<dbReference type="GO" id="GO:0006355">
    <property type="term" value="P:regulation of DNA-templated transcription"/>
    <property type="evidence" value="ECO:0007669"/>
    <property type="project" value="TreeGrafter"/>
</dbReference>
<dbReference type="EMBL" id="NCKU01000697">
    <property type="protein sequence ID" value="RWS14525.1"/>
    <property type="molecule type" value="Genomic_DNA"/>
</dbReference>
<dbReference type="Pfam" id="PF03638">
    <property type="entry name" value="TCR"/>
    <property type="match status" value="2"/>
</dbReference>
<gene>
    <name evidence="6" type="ORF">B4U79_11671</name>
</gene>
<dbReference type="PANTHER" id="PTHR12446:SF34">
    <property type="entry name" value="PROTEIN LIN-54 HOMOLOG"/>
    <property type="match status" value="1"/>
</dbReference>
<evidence type="ECO:0000256" key="1">
    <source>
        <dbReference type="ARBA" id="ARBA00004123"/>
    </source>
</evidence>
<keyword evidence="3" id="KW-0539">Nucleus</keyword>
<comment type="subcellular location">
    <subcellularLocation>
        <location evidence="1">Nucleus</location>
    </subcellularLocation>
</comment>
<dbReference type="GO" id="GO:0005634">
    <property type="term" value="C:nucleus"/>
    <property type="evidence" value="ECO:0007669"/>
    <property type="project" value="UniProtKB-SubCell"/>
</dbReference>
<sequence length="642" mass="68619">MSNEITLEEEEMETEDGFITSLDSNRQDNVEVAEEVVLSDVANEVSITASIEKGASADSGSGAAGKTVRKTKSVLTQNKTKPIQPNQGSILIPVSNQASGLAQFITSIRPPAIPGSSIKMRPVVANTKLAPAKKPLAIAPAPAPVTSSGVIMSKVIMTTPTGQQLLISSPVKCQENQKSLASGAVNSTSQPIVLFSPIKPSTPNKLVQVRPKPVTTVTTPVTNSTQQKSEVKPLQIIRLVTLPSSSVSVSSSVQTSSKVTNKVATLSALSPNINNAQVVSTTSQKIVMAASTVKATTPNNSAGILQSSSQIPSAFITNSGGAPVIMLPAQFLQGQNQTISSVNQLQGKVNETSAGNVKHVTFATAPAVTAVQQRTSFVPIAPSPLTSQTATPSASQILAGLSGSKNAQNGSKSDGDANRPRKPCNCTKSQCLKLYCDCFANGEFCHSCNCINCANNLDHEEDRQKAIKQCLERNPHAFHPKIGKGRGDITERRHTKGCNCRRSGCLKNYCECYEAKILCSDLCKCNGCKNYEDSYERKTLMHLADAAEVRSAQQSVASKSKLWGNDFTAKLPIRLTGDRKDRLHCSFITPEVLEATCQCLLATAEEGERIKLSYQKIEEKILEEFGSCLSKIIETANKTRRN</sequence>
<evidence type="ECO:0000256" key="3">
    <source>
        <dbReference type="ARBA" id="ARBA00023242"/>
    </source>
</evidence>
<evidence type="ECO:0000256" key="4">
    <source>
        <dbReference type="SAM" id="MobiDB-lite"/>
    </source>
</evidence>
<dbReference type="AlphaFoldDB" id="A0A3S3PG39"/>
<evidence type="ECO:0000256" key="2">
    <source>
        <dbReference type="ARBA" id="ARBA00007267"/>
    </source>
</evidence>
<comment type="caution">
    <text evidence="6">The sequence shown here is derived from an EMBL/GenBank/DDBJ whole genome shotgun (WGS) entry which is preliminary data.</text>
</comment>
<comment type="similarity">
    <text evidence="2">Belongs to the lin-54 family.</text>
</comment>
<evidence type="ECO:0000313" key="6">
    <source>
        <dbReference type="EMBL" id="RWS14525.1"/>
    </source>
</evidence>
<dbReference type="PANTHER" id="PTHR12446">
    <property type="entry name" value="TESMIN/TSO1-RELATED"/>
    <property type="match status" value="1"/>
</dbReference>
<reference evidence="6 7" key="1">
    <citation type="journal article" date="2018" name="Gigascience">
        <title>Genomes of trombidid mites reveal novel predicted allergens and laterally-transferred genes associated with secondary metabolism.</title>
        <authorList>
            <person name="Dong X."/>
            <person name="Chaisiri K."/>
            <person name="Xia D."/>
            <person name="Armstrong S.D."/>
            <person name="Fang Y."/>
            <person name="Donnelly M.J."/>
            <person name="Kadowaki T."/>
            <person name="McGarry J.W."/>
            <person name="Darby A.C."/>
            <person name="Makepeace B.L."/>
        </authorList>
    </citation>
    <scope>NUCLEOTIDE SEQUENCE [LARGE SCALE GENOMIC DNA]</scope>
    <source>
        <strain evidence="6">UoL-WK</strain>
    </source>
</reference>
<dbReference type="Proteomes" id="UP000285301">
    <property type="component" value="Unassembled WGS sequence"/>
</dbReference>
<keyword evidence="7" id="KW-1185">Reference proteome</keyword>